<evidence type="ECO:0000313" key="1">
    <source>
        <dbReference type="EMBL" id="CAG8613125.1"/>
    </source>
</evidence>
<dbReference type="GO" id="GO:0000932">
    <property type="term" value="C:P-body"/>
    <property type="evidence" value="ECO:0007669"/>
    <property type="project" value="TreeGrafter"/>
</dbReference>
<keyword evidence="2" id="KW-1185">Reference proteome</keyword>
<dbReference type="Proteomes" id="UP000789831">
    <property type="component" value="Unassembled WGS sequence"/>
</dbReference>
<gene>
    <name evidence="1" type="ORF">AGERDE_LOCUS9693</name>
</gene>
<dbReference type="AlphaFoldDB" id="A0A9N9GKV5"/>
<dbReference type="OrthoDB" id="202825at2759"/>
<proteinExistence type="predicted"/>
<accession>A0A9N9GKV5</accession>
<sequence length="183" mass="20866">MTENNLSSLQAIIGIHESYTRTLILEALKTHFPNIQITIISPSNISSHTTNKTDSPTLYWLEYEDLDFEQLYADPEITLANSYCIRKGLIRKAQLNFNLSKYISKHPNCSLVRAVPETWVFEVTHIDYFDEALDEVFEVVAECEANKQIENSEGKQLFILKPNLGNKAASVLIFDSIEQLRAP</sequence>
<protein>
    <submittedName>
        <fullName evidence="1">7765_t:CDS:1</fullName>
    </submittedName>
</protein>
<comment type="caution">
    <text evidence="1">The sequence shown here is derived from an EMBL/GenBank/DDBJ whole genome shotgun (WGS) entry which is preliminary data.</text>
</comment>
<dbReference type="EMBL" id="CAJVPL010002531">
    <property type="protein sequence ID" value="CAG8613125.1"/>
    <property type="molecule type" value="Genomic_DNA"/>
</dbReference>
<evidence type="ECO:0000313" key="2">
    <source>
        <dbReference type="Proteomes" id="UP000789831"/>
    </source>
</evidence>
<organism evidence="1 2">
    <name type="scientific">Ambispora gerdemannii</name>
    <dbReference type="NCBI Taxonomy" id="144530"/>
    <lineage>
        <taxon>Eukaryota</taxon>
        <taxon>Fungi</taxon>
        <taxon>Fungi incertae sedis</taxon>
        <taxon>Mucoromycota</taxon>
        <taxon>Glomeromycotina</taxon>
        <taxon>Glomeromycetes</taxon>
        <taxon>Archaeosporales</taxon>
        <taxon>Ambisporaceae</taxon>
        <taxon>Ambispora</taxon>
    </lineage>
</organism>
<dbReference type="InterPro" id="IPR027746">
    <property type="entry name" value="TTL"/>
</dbReference>
<reference evidence="1" key="1">
    <citation type="submission" date="2021-06" db="EMBL/GenBank/DDBJ databases">
        <authorList>
            <person name="Kallberg Y."/>
            <person name="Tangrot J."/>
            <person name="Rosling A."/>
        </authorList>
    </citation>
    <scope>NUCLEOTIDE SEQUENCE</scope>
    <source>
        <strain evidence="1">MT106</strain>
    </source>
</reference>
<dbReference type="PANTHER" id="PTHR47551:SF1">
    <property type="entry name" value="TUBULIN--TYROSINE LIGASE PBY1-RELATED"/>
    <property type="match status" value="1"/>
</dbReference>
<name>A0A9N9GKV5_9GLOM</name>
<dbReference type="PANTHER" id="PTHR47551">
    <property type="entry name" value="TUBULIN--TYROSINE LIGASE PBY1-RELATED"/>
    <property type="match status" value="1"/>
</dbReference>